<keyword evidence="6" id="KW-0407">Ion channel</keyword>
<reference evidence="7 8" key="1">
    <citation type="submission" date="2013-11" db="EMBL/GenBank/DDBJ databases">
        <title>Opisthorchis viverrini - life in the bile duct.</title>
        <authorList>
            <person name="Young N.D."/>
            <person name="Nagarajan N."/>
            <person name="Lin S.J."/>
            <person name="Korhonen P.K."/>
            <person name="Jex A.R."/>
            <person name="Hall R.S."/>
            <person name="Safavi-Hemami H."/>
            <person name="Kaewkong W."/>
            <person name="Bertrand D."/>
            <person name="Gao S."/>
            <person name="Seet Q."/>
            <person name="Wongkham S."/>
            <person name="Teh B.T."/>
            <person name="Wongkham C."/>
            <person name="Intapan P.M."/>
            <person name="Maleewong W."/>
            <person name="Yang X."/>
            <person name="Hu M."/>
            <person name="Wang Z."/>
            <person name="Hofmann A."/>
            <person name="Sternberg P.W."/>
            <person name="Tan P."/>
            <person name="Wang J."/>
            <person name="Gasser R.B."/>
        </authorList>
    </citation>
    <scope>NUCLEOTIDE SEQUENCE [LARGE SCALE GENOMIC DNA]</scope>
</reference>
<dbReference type="GO" id="GO:0005886">
    <property type="term" value="C:plasma membrane"/>
    <property type="evidence" value="ECO:0007669"/>
    <property type="project" value="UniProtKB-SubCell"/>
</dbReference>
<evidence type="ECO:0000256" key="5">
    <source>
        <dbReference type="ARBA" id="ARBA00034769"/>
    </source>
</evidence>
<dbReference type="GeneID" id="20321150"/>
<evidence type="ECO:0000313" key="7">
    <source>
        <dbReference type="EMBL" id="KER25626.1"/>
    </source>
</evidence>
<keyword evidence="3 6" id="KW-1133">Transmembrane helix</keyword>
<accession>A0A074ZEC9</accession>
<sequence>MTIFYADDVSNGEGIRVCFKLLKRWKGSLYKLLWMDLLVYLLLYYGLNLSYRFAMGESQKETFEKIVQHCQSAIRDIPISFLLGFFVSGIVSRWFLIFPSIPWLNQVSMTIVSHLDSKDEMMCRNIRITLARYLNLSWILLMRTLSDQAANRFPDKEEVQQLIRRPPLVWIKTRKTRLNRNIQQPWTGGGAGKPKITPSLSPVVPTTYLLADDSTGDRQNVRYSATPVSTPCSTEAGKFEYMHSFHAYDDQVLTNTLRAFNDDTKVKQTFGILITENEIAAFQNIASDFYRRNKTKYVPEYWIPIQWAQRLTLKSLQKGYIFELKRANEILKELMRFRDKLQYVQLLSSIVIPLAYTQVVTIAVYSYFLCQIFASQFVEHNDDAHGRIDLYVPVFNIFSFIFLMGWYKVALCVVNPFGDDDEDFQINDILDYNLEVSYRTVDVPSFAFPDRLSFPLRKEGDDSSHIEELNGFMECVFDEAQGNEAKTELQTKCVQRERQGTKYRPMVCCCTKSNAVFETDPATIV</sequence>
<comment type="function">
    <text evidence="6">Forms chloride channels.</text>
</comment>
<feature type="transmembrane region" description="Helical" evidence="6">
    <location>
        <begin position="343"/>
        <end position="368"/>
    </location>
</feature>
<evidence type="ECO:0000256" key="4">
    <source>
        <dbReference type="ARBA" id="ARBA00023136"/>
    </source>
</evidence>
<feature type="transmembrane region" description="Helical" evidence="6">
    <location>
        <begin position="77"/>
        <end position="96"/>
    </location>
</feature>
<dbReference type="InterPro" id="IPR021134">
    <property type="entry name" value="Bestrophin-like"/>
</dbReference>
<evidence type="ECO:0000256" key="3">
    <source>
        <dbReference type="ARBA" id="ARBA00022989"/>
    </source>
</evidence>
<dbReference type="KEGG" id="ovi:T265_06971"/>
<comment type="subcellular location">
    <subcellularLocation>
        <location evidence="6">Cell membrane</location>
        <topology evidence="6">Multi-pass membrane protein</topology>
    </subcellularLocation>
    <subcellularLocation>
        <location evidence="1">Membrane</location>
    </subcellularLocation>
</comment>
<evidence type="ECO:0000256" key="6">
    <source>
        <dbReference type="RuleBase" id="RU363126"/>
    </source>
</evidence>
<dbReference type="OrthoDB" id="201595at2759"/>
<dbReference type="GO" id="GO:0034707">
    <property type="term" value="C:chloride channel complex"/>
    <property type="evidence" value="ECO:0007669"/>
    <property type="project" value="UniProtKB-KW"/>
</dbReference>
<keyword evidence="6" id="KW-0813">Transport</keyword>
<evidence type="ECO:0000256" key="1">
    <source>
        <dbReference type="ARBA" id="ARBA00004370"/>
    </source>
</evidence>
<dbReference type="Proteomes" id="UP000054324">
    <property type="component" value="Unassembled WGS sequence"/>
</dbReference>
<feature type="transmembrane region" description="Helical" evidence="6">
    <location>
        <begin position="388"/>
        <end position="407"/>
    </location>
</feature>
<dbReference type="Pfam" id="PF01062">
    <property type="entry name" value="Bestrophin"/>
    <property type="match status" value="2"/>
</dbReference>
<keyword evidence="6" id="KW-0868">Chloride</keyword>
<dbReference type="CTD" id="20321150"/>
<feature type="transmembrane region" description="Helical" evidence="6">
    <location>
        <begin position="29"/>
        <end position="47"/>
    </location>
</feature>
<dbReference type="InterPro" id="IPR000615">
    <property type="entry name" value="Bestrophin"/>
</dbReference>
<keyword evidence="6" id="KW-1003">Cell membrane</keyword>
<dbReference type="PANTHER" id="PTHR10736">
    <property type="entry name" value="BESTROPHIN"/>
    <property type="match status" value="1"/>
</dbReference>
<gene>
    <name evidence="7" type="ORF">T265_06971</name>
</gene>
<comment type="similarity">
    <text evidence="5 6">Belongs to the anion channel-forming bestrophin (TC 1.A.46) family. Calcium-sensitive chloride channel subfamily.</text>
</comment>
<dbReference type="AlphaFoldDB" id="A0A074ZEC9"/>
<keyword evidence="4 6" id="KW-0472">Membrane</keyword>
<proteinExistence type="inferred from homology"/>
<protein>
    <recommendedName>
        <fullName evidence="6">Bestrophin homolog</fullName>
    </recommendedName>
</protein>
<keyword evidence="6" id="KW-0406">Ion transport</keyword>
<dbReference type="RefSeq" id="XP_009170641.1">
    <property type="nucleotide sequence ID" value="XM_009172377.1"/>
</dbReference>
<dbReference type="PANTHER" id="PTHR10736:SF0">
    <property type="entry name" value="BESTROPHIN HOMOLOG"/>
    <property type="match status" value="1"/>
</dbReference>
<dbReference type="EMBL" id="KL596771">
    <property type="protein sequence ID" value="KER25626.1"/>
    <property type="molecule type" value="Genomic_DNA"/>
</dbReference>
<evidence type="ECO:0000256" key="2">
    <source>
        <dbReference type="ARBA" id="ARBA00022692"/>
    </source>
</evidence>
<name>A0A074ZEC9_OPIVI</name>
<keyword evidence="6" id="KW-0869">Chloride channel</keyword>
<organism evidence="7 8">
    <name type="scientific">Opisthorchis viverrini</name>
    <name type="common">Southeast Asian liver fluke</name>
    <dbReference type="NCBI Taxonomy" id="6198"/>
    <lineage>
        <taxon>Eukaryota</taxon>
        <taxon>Metazoa</taxon>
        <taxon>Spiralia</taxon>
        <taxon>Lophotrochozoa</taxon>
        <taxon>Platyhelminthes</taxon>
        <taxon>Trematoda</taxon>
        <taxon>Digenea</taxon>
        <taxon>Opisthorchiida</taxon>
        <taxon>Opisthorchiata</taxon>
        <taxon>Opisthorchiidae</taxon>
        <taxon>Opisthorchis</taxon>
    </lineage>
</organism>
<dbReference type="GO" id="GO:0005254">
    <property type="term" value="F:chloride channel activity"/>
    <property type="evidence" value="ECO:0007669"/>
    <property type="project" value="UniProtKB-KW"/>
</dbReference>
<keyword evidence="2 6" id="KW-0812">Transmembrane</keyword>
<keyword evidence="8" id="KW-1185">Reference proteome</keyword>
<evidence type="ECO:0000313" key="8">
    <source>
        <dbReference type="Proteomes" id="UP000054324"/>
    </source>
</evidence>